<protein>
    <submittedName>
        <fullName evidence="1">Cro/Cl family transcriptional regulator</fullName>
    </submittedName>
</protein>
<sequence length="64" mass="7065">MVTKTLSEYVEEHGQVKTGLALGISQTAISKALRHRRNIIVEVQQDGTICAREVKPFPSQKAAM</sequence>
<dbReference type="PIRSF" id="PIRSF003217">
    <property type="entry name" value="Cro_protein"/>
    <property type="match status" value="1"/>
</dbReference>
<dbReference type="RefSeq" id="WP_047371021.1">
    <property type="nucleotide sequence ID" value="NZ_CABMNU010000005.1"/>
</dbReference>
<accession>A0A9P3TDT0</accession>
<dbReference type="AlphaFoldDB" id="A0A9P3TDT0"/>
<dbReference type="InterPro" id="IPR010982">
    <property type="entry name" value="Lambda_DNA-bd_dom_sf"/>
</dbReference>
<dbReference type="InterPro" id="IPR000655">
    <property type="entry name" value="Cro-like"/>
</dbReference>
<dbReference type="InterPro" id="IPR038202">
    <property type="entry name" value="Cro_sf"/>
</dbReference>
<dbReference type="EMBL" id="DACSUM010000076">
    <property type="protein sequence ID" value="HAT3584854.1"/>
    <property type="molecule type" value="Genomic_DNA"/>
</dbReference>
<dbReference type="Gene3D" id="3.30.240.10">
    <property type="entry name" value="CRO Repressor"/>
    <property type="match status" value="1"/>
</dbReference>
<reference evidence="1" key="2">
    <citation type="submission" date="2020-10" db="EMBL/GenBank/DDBJ databases">
        <authorList>
            <consortium name="NCBI Pathogen Detection Project"/>
        </authorList>
    </citation>
    <scope>NUCLEOTIDE SEQUENCE</scope>
    <source>
        <strain evidence="1">CAVp300</strain>
    </source>
</reference>
<gene>
    <name evidence="1" type="ORF">I8531_005260</name>
</gene>
<comment type="caution">
    <text evidence="1">The sequence shown here is derived from an EMBL/GenBank/DDBJ whole genome shotgun (WGS) entry which is preliminary data.</text>
</comment>
<reference evidence="1" key="1">
    <citation type="journal article" date="2018" name="Genome Biol.">
        <title>SKESA: strategic k-mer extension for scrupulous assemblies.</title>
        <authorList>
            <person name="Souvorov A."/>
            <person name="Agarwala R."/>
            <person name="Lipman D.J."/>
        </authorList>
    </citation>
    <scope>NUCLEOTIDE SEQUENCE</scope>
    <source>
        <strain evidence="1">CAVp300</strain>
    </source>
</reference>
<dbReference type="Pfam" id="PF09048">
    <property type="entry name" value="Cro"/>
    <property type="match status" value="1"/>
</dbReference>
<evidence type="ECO:0000313" key="1">
    <source>
        <dbReference type="EMBL" id="HAT3584854.1"/>
    </source>
</evidence>
<dbReference type="SUPFAM" id="SSF47413">
    <property type="entry name" value="lambda repressor-like DNA-binding domains"/>
    <property type="match status" value="1"/>
</dbReference>
<dbReference type="GO" id="GO:0003677">
    <property type="term" value="F:DNA binding"/>
    <property type="evidence" value="ECO:0007669"/>
    <property type="project" value="InterPro"/>
</dbReference>
<dbReference type="GO" id="GO:0006355">
    <property type="term" value="P:regulation of DNA-templated transcription"/>
    <property type="evidence" value="ECO:0007669"/>
    <property type="project" value="InterPro"/>
</dbReference>
<dbReference type="Proteomes" id="UP000867740">
    <property type="component" value="Unassembled WGS sequence"/>
</dbReference>
<organism evidence="1 2">
    <name type="scientific">Kluyvera intermedia</name>
    <name type="common">Enterobacter intermedius</name>
    <dbReference type="NCBI Taxonomy" id="61648"/>
    <lineage>
        <taxon>Bacteria</taxon>
        <taxon>Pseudomonadati</taxon>
        <taxon>Pseudomonadota</taxon>
        <taxon>Gammaproteobacteria</taxon>
        <taxon>Enterobacterales</taxon>
        <taxon>Enterobacteriaceae</taxon>
        <taxon>Kluyvera</taxon>
    </lineage>
</organism>
<evidence type="ECO:0000313" key="2">
    <source>
        <dbReference type="Proteomes" id="UP000867740"/>
    </source>
</evidence>
<name>A0A9P3TDT0_KLUIN</name>
<proteinExistence type="predicted"/>